<proteinExistence type="predicted"/>
<dbReference type="EMBL" id="JABDSI010000079">
    <property type="protein sequence ID" value="NMW39298.1"/>
    <property type="molecule type" value="Genomic_DNA"/>
</dbReference>
<protein>
    <submittedName>
        <fullName evidence="1">Uncharacterized protein</fullName>
    </submittedName>
</protein>
<dbReference type="GeneID" id="69481205"/>
<evidence type="ECO:0000313" key="2">
    <source>
        <dbReference type="Proteomes" id="UP000583639"/>
    </source>
</evidence>
<accession>A0A848QR29</accession>
<comment type="caution">
    <text evidence="1">The sequence shown here is derived from an EMBL/GenBank/DDBJ whole genome shotgun (WGS) entry which is preliminary data.</text>
</comment>
<gene>
    <name evidence="1" type="ORF">HKQ55_03755</name>
</gene>
<dbReference type="RefSeq" id="WP_153862836.1">
    <property type="nucleotide sequence ID" value="NZ_CAXVMQ010000010.1"/>
</dbReference>
<sequence>MMLRLERRCQEGFAPDRCQSRTPLQATIDGTIGSDTMLNNYLCDLLAHITLLR</sequence>
<dbReference type="AlphaFoldDB" id="A0A848QR29"/>
<organism evidence="1 2">
    <name type="scientific">Phocaeicola vulgatus</name>
    <name type="common">Bacteroides vulgatus</name>
    <dbReference type="NCBI Taxonomy" id="821"/>
    <lineage>
        <taxon>Bacteria</taxon>
        <taxon>Pseudomonadati</taxon>
        <taxon>Bacteroidota</taxon>
        <taxon>Bacteroidia</taxon>
        <taxon>Bacteroidales</taxon>
        <taxon>Bacteroidaceae</taxon>
        <taxon>Phocaeicola</taxon>
    </lineage>
</organism>
<evidence type="ECO:0000313" key="1">
    <source>
        <dbReference type="EMBL" id="NMW39298.1"/>
    </source>
</evidence>
<name>A0A848QR29_PHOVU</name>
<dbReference type="Proteomes" id="UP000583639">
    <property type="component" value="Unassembled WGS sequence"/>
</dbReference>
<reference evidence="1 2" key="1">
    <citation type="submission" date="2020-04" db="EMBL/GenBank/DDBJ databases">
        <title>A novel gut-associated lysogenic phage, Bacteroides phage BV01, alters the host transcriptome and bile acid metabolism in Bacteroides vulgatus.</title>
        <authorList>
            <person name="Campbell D.E."/>
            <person name="Ly L."/>
            <person name="Ridlon J.M."/>
            <person name="Hsiao A."/>
            <person name="Degnan P.H."/>
        </authorList>
    </citation>
    <scope>NUCLEOTIDE SEQUENCE [LARGE SCALE GENOMIC DNA]</scope>
    <source>
        <strain evidence="1 2">VPI-BV8526</strain>
    </source>
</reference>